<evidence type="ECO:0000313" key="4">
    <source>
        <dbReference type="Proteomes" id="UP000237631"/>
    </source>
</evidence>
<dbReference type="EMBL" id="PNEN01000435">
    <property type="protein sequence ID" value="PPJ58978.1"/>
    <property type="molecule type" value="Genomic_DNA"/>
</dbReference>
<keyword evidence="2" id="KW-0521">NADP</keyword>
<keyword evidence="4" id="KW-1185">Reference proteome</keyword>
<reference evidence="4" key="1">
    <citation type="journal article" date="2017" name="bioRxiv">
        <title>Conservation of a gene cluster reveals novel cercosporin biosynthetic mechanisms and extends production to the genus Colletotrichum.</title>
        <authorList>
            <person name="de Jonge R."/>
            <person name="Ebert M.K."/>
            <person name="Huitt-Roehl C.R."/>
            <person name="Pal P."/>
            <person name="Suttle J.C."/>
            <person name="Spanner R.E."/>
            <person name="Neubauer J.D."/>
            <person name="Jurick W.M.II."/>
            <person name="Stott K.A."/>
            <person name="Secor G.A."/>
            <person name="Thomma B.P.H.J."/>
            <person name="Van de Peer Y."/>
            <person name="Townsend C.A."/>
            <person name="Bolton M.D."/>
        </authorList>
    </citation>
    <scope>NUCLEOTIDE SEQUENCE [LARGE SCALE GENOMIC DNA]</scope>
    <source>
        <strain evidence="4">CBS538.71</strain>
    </source>
</reference>
<dbReference type="Gene3D" id="3.40.50.720">
    <property type="entry name" value="NAD(P)-binding Rossmann-like Domain"/>
    <property type="match status" value="1"/>
</dbReference>
<gene>
    <name evidence="3" type="ORF">CBER1_04139</name>
</gene>
<dbReference type="Pfam" id="PF13561">
    <property type="entry name" value="adh_short_C2"/>
    <property type="match status" value="1"/>
</dbReference>
<evidence type="ECO:0000256" key="1">
    <source>
        <dbReference type="ARBA" id="ARBA00006484"/>
    </source>
</evidence>
<evidence type="ECO:0000313" key="3">
    <source>
        <dbReference type="EMBL" id="PPJ58978.1"/>
    </source>
</evidence>
<dbReference type="CDD" id="cd05233">
    <property type="entry name" value="SDR_c"/>
    <property type="match status" value="1"/>
</dbReference>
<dbReference type="PANTHER" id="PTHR42760">
    <property type="entry name" value="SHORT-CHAIN DEHYDROGENASES/REDUCTASES FAMILY MEMBER"/>
    <property type="match status" value="1"/>
</dbReference>
<protein>
    <submittedName>
        <fullName evidence="3">Uncharacterized protein</fullName>
    </submittedName>
</protein>
<dbReference type="OrthoDB" id="417891at2759"/>
<dbReference type="GO" id="GO:0016616">
    <property type="term" value="F:oxidoreductase activity, acting on the CH-OH group of donors, NAD or NADP as acceptor"/>
    <property type="evidence" value="ECO:0007669"/>
    <property type="project" value="TreeGrafter"/>
</dbReference>
<dbReference type="STRING" id="357750.A0A2S6CGX6"/>
<dbReference type="PRINTS" id="PR00080">
    <property type="entry name" value="SDRFAMILY"/>
</dbReference>
<organism evidence="3 4">
    <name type="scientific">Cercospora berteroae</name>
    <dbReference type="NCBI Taxonomy" id="357750"/>
    <lineage>
        <taxon>Eukaryota</taxon>
        <taxon>Fungi</taxon>
        <taxon>Dikarya</taxon>
        <taxon>Ascomycota</taxon>
        <taxon>Pezizomycotina</taxon>
        <taxon>Dothideomycetes</taxon>
        <taxon>Dothideomycetidae</taxon>
        <taxon>Mycosphaerellales</taxon>
        <taxon>Mycosphaerellaceae</taxon>
        <taxon>Cercospora</taxon>
    </lineage>
</organism>
<dbReference type="Proteomes" id="UP000237631">
    <property type="component" value="Unassembled WGS sequence"/>
</dbReference>
<dbReference type="InterPro" id="IPR036291">
    <property type="entry name" value="NAD(P)-bd_dom_sf"/>
</dbReference>
<dbReference type="FunFam" id="3.40.50.720:FF:000084">
    <property type="entry name" value="Short-chain dehydrogenase reductase"/>
    <property type="match status" value="1"/>
</dbReference>
<dbReference type="InterPro" id="IPR002347">
    <property type="entry name" value="SDR_fam"/>
</dbReference>
<comment type="caution">
    <text evidence="3">The sequence shown here is derived from an EMBL/GenBank/DDBJ whole genome shotgun (WGS) entry which is preliminary data.</text>
</comment>
<name>A0A2S6CGX6_9PEZI</name>
<dbReference type="PRINTS" id="PR00081">
    <property type="entry name" value="GDHRDH"/>
</dbReference>
<dbReference type="SUPFAM" id="SSF51735">
    <property type="entry name" value="NAD(P)-binding Rossmann-fold domains"/>
    <property type="match status" value="1"/>
</dbReference>
<sequence>MADQRLQDRIAVITGASSGLGKATAFKFAAAGARIVCADLKSVGVEDELNSKHGPNTAIFVACDVTKEDQIQNLIQEAVKFGGRLDAILNYAGIALETRYEVCRVDTFTTEDFDLEMAINCRGVWLCCKYAIQQMLKQEPRAPNARGDKTRGWIVNAASIMGTVTTPGTPAYAPSKWAVVGMTKQMGAEYAKDRIHVNALCPGYIHTPMIAPVTSNEQGLAYLSARHPWGELGRPEDIADAALFLCSDESSWMTGHPLVVDGGYTTI</sequence>
<accession>A0A2S6CGX6</accession>
<comment type="similarity">
    <text evidence="1">Belongs to the short-chain dehydrogenases/reductases (SDR) family.</text>
</comment>
<dbReference type="PANTHER" id="PTHR42760:SF124">
    <property type="entry name" value="SHORT-CHAIN DEHYDROGENASE_REDUCTASE"/>
    <property type="match status" value="1"/>
</dbReference>
<proteinExistence type="inferred from homology"/>
<evidence type="ECO:0000256" key="2">
    <source>
        <dbReference type="ARBA" id="ARBA00022857"/>
    </source>
</evidence>
<dbReference type="AlphaFoldDB" id="A0A2S6CGX6"/>